<protein>
    <recommendedName>
        <fullName evidence="6">ATP-dependent Clp protease proteolytic subunit</fullName>
    </recommendedName>
</protein>
<keyword evidence="3 7" id="KW-0645">Protease</keyword>
<name>A0ABY1A9D3_9LACO</name>
<evidence type="ECO:0000256" key="1">
    <source>
        <dbReference type="ARBA" id="ARBA00007039"/>
    </source>
</evidence>
<keyword evidence="4" id="KW-0378">Hydrolase</keyword>
<evidence type="ECO:0000256" key="3">
    <source>
        <dbReference type="ARBA" id="ARBA00022670"/>
    </source>
</evidence>
<dbReference type="PANTHER" id="PTHR10381">
    <property type="entry name" value="ATP-DEPENDENT CLP PROTEASE PROTEOLYTIC SUBUNIT"/>
    <property type="match status" value="1"/>
</dbReference>
<dbReference type="Proteomes" id="UP000182089">
    <property type="component" value="Unassembled WGS sequence"/>
</dbReference>
<dbReference type="InterPro" id="IPR001907">
    <property type="entry name" value="ClpP"/>
</dbReference>
<dbReference type="InterPro" id="IPR029045">
    <property type="entry name" value="ClpP/crotonase-like_dom_sf"/>
</dbReference>
<proteinExistence type="inferred from homology"/>
<dbReference type="PANTHER" id="PTHR10381:SF70">
    <property type="entry name" value="ATP-DEPENDENT CLP PROTEASE PROTEOLYTIC SUBUNIT"/>
    <property type="match status" value="1"/>
</dbReference>
<gene>
    <name evidence="7" type="ORF">SAMN05216431_10211</name>
</gene>
<reference evidence="7 8" key="1">
    <citation type="submission" date="2016-10" db="EMBL/GenBank/DDBJ databases">
        <authorList>
            <person name="Varghese N."/>
            <person name="Submissions S."/>
        </authorList>
    </citation>
    <scope>NUCLEOTIDE SEQUENCE [LARGE SCALE GENOMIC DNA]</scope>
    <source>
        <strain evidence="7 8">WC1T17</strain>
    </source>
</reference>
<dbReference type="Pfam" id="PF00574">
    <property type="entry name" value="CLP_protease"/>
    <property type="match status" value="1"/>
</dbReference>
<evidence type="ECO:0000256" key="6">
    <source>
        <dbReference type="RuleBase" id="RU003567"/>
    </source>
</evidence>
<dbReference type="CDD" id="cd07016">
    <property type="entry name" value="S14_ClpP_1"/>
    <property type="match status" value="1"/>
</dbReference>
<evidence type="ECO:0000256" key="4">
    <source>
        <dbReference type="ARBA" id="ARBA00022801"/>
    </source>
</evidence>
<dbReference type="SUPFAM" id="SSF52096">
    <property type="entry name" value="ClpP/crotonase"/>
    <property type="match status" value="1"/>
</dbReference>
<dbReference type="InterPro" id="IPR023562">
    <property type="entry name" value="ClpP/TepA"/>
</dbReference>
<evidence type="ECO:0000313" key="8">
    <source>
        <dbReference type="Proteomes" id="UP000182089"/>
    </source>
</evidence>
<evidence type="ECO:0000313" key="7">
    <source>
        <dbReference type="EMBL" id="SEM38415.1"/>
    </source>
</evidence>
<organism evidence="7 8">
    <name type="scientific">Ligilactobacillus ruminis</name>
    <dbReference type="NCBI Taxonomy" id="1623"/>
    <lineage>
        <taxon>Bacteria</taxon>
        <taxon>Bacillati</taxon>
        <taxon>Bacillota</taxon>
        <taxon>Bacilli</taxon>
        <taxon>Lactobacillales</taxon>
        <taxon>Lactobacillaceae</taxon>
        <taxon>Ligilactobacillus</taxon>
    </lineage>
</organism>
<dbReference type="PRINTS" id="PR00127">
    <property type="entry name" value="CLPPROTEASEP"/>
</dbReference>
<evidence type="ECO:0000256" key="5">
    <source>
        <dbReference type="ARBA" id="ARBA00022825"/>
    </source>
</evidence>
<comment type="caution">
    <text evidence="7">The sequence shown here is derived from an EMBL/GenBank/DDBJ whole genome shotgun (WGS) entry which is preliminary data.</text>
</comment>
<dbReference type="GO" id="GO:0006508">
    <property type="term" value="P:proteolysis"/>
    <property type="evidence" value="ECO:0007669"/>
    <property type="project" value="UniProtKB-KW"/>
</dbReference>
<accession>A0ABY1A9D3</accession>
<dbReference type="GO" id="GO:0008233">
    <property type="term" value="F:peptidase activity"/>
    <property type="evidence" value="ECO:0007669"/>
    <property type="project" value="UniProtKB-KW"/>
</dbReference>
<comment type="similarity">
    <text evidence="1 6">Belongs to the peptidase S14 family.</text>
</comment>
<dbReference type="NCBIfam" id="NF045542">
    <property type="entry name" value="Clp_rel_HeadMat"/>
    <property type="match status" value="1"/>
</dbReference>
<dbReference type="EMBL" id="FOCC01000002">
    <property type="protein sequence ID" value="SEM38415.1"/>
    <property type="molecule type" value="Genomic_DNA"/>
</dbReference>
<evidence type="ECO:0000256" key="2">
    <source>
        <dbReference type="ARBA" id="ARBA00022490"/>
    </source>
</evidence>
<sequence>MTVIEVKADIVDNDTGKFYDWIGWDAVYPGKVSTLLDGADEVEVNINSNGGDVFAASEIYTLLSQHSGRVTVNIQGLAASAASVIAMAGDVVHISPTAQIMIHKAWTTADGNADDMAHTSEFLEGIDDSIMNAYVAKTGLNKSELSNMMANETWLTANQAVDYGFADDVMDFGRSREPVLNSIGYPQVSRAVVDRWKKAMASAEAYEKIQKKTVENRDADSLNKERLQAKIDLLF</sequence>
<keyword evidence="2" id="KW-0963">Cytoplasm</keyword>
<dbReference type="Gene3D" id="3.90.226.10">
    <property type="entry name" value="2-enoyl-CoA Hydratase, Chain A, domain 1"/>
    <property type="match status" value="1"/>
</dbReference>
<keyword evidence="5" id="KW-0720">Serine protease</keyword>